<reference evidence="1 2" key="1">
    <citation type="submission" date="2016-10" db="EMBL/GenBank/DDBJ databases">
        <authorList>
            <person name="de Groot N.N."/>
        </authorList>
    </citation>
    <scope>NUCLEOTIDE SEQUENCE [LARGE SCALE GENOMIC DNA]</scope>
    <source>
        <strain evidence="1 2">CGMCC 4.5506</strain>
    </source>
</reference>
<dbReference type="SMART" id="SM00052">
    <property type="entry name" value="EAL"/>
    <property type="match status" value="1"/>
</dbReference>
<dbReference type="RefSeq" id="WP_170140004.1">
    <property type="nucleotide sequence ID" value="NZ_CP016353.1"/>
</dbReference>
<dbReference type="InterPro" id="IPR029787">
    <property type="entry name" value="Nucleotide_cyclase"/>
</dbReference>
<dbReference type="PROSITE" id="PS50113">
    <property type="entry name" value="PAC"/>
    <property type="match status" value="1"/>
</dbReference>
<gene>
    <name evidence="1" type="ORF">SAMN05421630_1011310</name>
</gene>
<dbReference type="PANTHER" id="PTHR44757:SF2">
    <property type="entry name" value="BIOFILM ARCHITECTURE MAINTENANCE PROTEIN MBAA"/>
    <property type="match status" value="1"/>
</dbReference>
<dbReference type="InterPro" id="IPR001633">
    <property type="entry name" value="EAL_dom"/>
</dbReference>
<protein>
    <submittedName>
        <fullName evidence="1">Diguanylate cyclase (GGDEF) domain-containing protein</fullName>
    </submittedName>
</protein>
<dbReference type="Pfam" id="PF00990">
    <property type="entry name" value="GGDEF"/>
    <property type="match status" value="1"/>
</dbReference>
<dbReference type="InterPro" id="IPR052155">
    <property type="entry name" value="Biofilm_reg_signaling"/>
</dbReference>
<dbReference type="PANTHER" id="PTHR44757">
    <property type="entry name" value="DIGUANYLATE CYCLASE DGCP"/>
    <property type="match status" value="1"/>
</dbReference>
<dbReference type="Pfam" id="PF00563">
    <property type="entry name" value="EAL"/>
    <property type="match status" value="1"/>
</dbReference>
<sequence length="488" mass="51939">MREDLADLLKHEGERITRPLRLLRGEGDAADISLALSVLRDADGRPYRFSAVFEDGTELTLLRNELSRQALHDALTGLPNRQFFTTHLEGVLPGADLGVTVFLFDIDEFSLVRTGLGGPAAERVLVHVAGQLENAFAGHEAMVARLDADEFGVVIENSATPPDPGALIAEVHRELAEPLFVGDDGIAISVSAGVAGTRAPSAGPDAILRDAGLALRRAKARGKGQWAAADQDRDTRDRQAHALAAGLPGAWENGQLSVRYQPWVRLTDFRTVGVEARLSWDHPALGTIGHDRCSALAEQTGFILPLGEAVWRVAMGQVVWWQQSGDPELMLSIGLTAHQALDSGLVARIQQARQESGLTPRRLTVGFPARALQLHDAVVNLTALADAGIRAGIDGGDLGPADIAAAQDLPVRSMRVDKRLVERASGDDSTGLHTLVPLAHKAGASVTVDGVTTARQAAWWRDAGADTATGELFGAPCPPCDITGRLRS</sequence>
<dbReference type="CDD" id="cd01948">
    <property type="entry name" value="EAL"/>
    <property type="match status" value="1"/>
</dbReference>
<dbReference type="SMART" id="SM00267">
    <property type="entry name" value="GGDEF"/>
    <property type="match status" value="1"/>
</dbReference>
<dbReference type="Gene3D" id="3.30.70.270">
    <property type="match status" value="1"/>
</dbReference>
<dbReference type="Gene3D" id="3.20.20.450">
    <property type="entry name" value="EAL domain"/>
    <property type="match status" value="1"/>
</dbReference>
<dbReference type="CDD" id="cd01949">
    <property type="entry name" value="GGDEF"/>
    <property type="match status" value="1"/>
</dbReference>
<dbReference type="AlphaFoldDB" id="A0A1G6KNZ1"/>
<keyword evidence="2" id="KW-1185">Reference proteome</keyword>
<dbReference type="SUPFAM" id="SSF141868">
    <property type="entry name" value="EAL domain-like"/>
    <property type="match status" value="1"/>
</dbReference>
<organism evidence="1 2">
    <name type="scientific">Prauserella marina</name>
    <dbReference type="NCBI Taxonomy" id="530584"/>
    <lineage>
        <taxon>Bacteria</taxon>
        <taxon>Bacillati</taxon>
        <taxon>Actinomycetota</taxon>
        <taxon>Actinomycetes</taxon>
        <taxon>Pseudonocardiales</taxon>
        <taxon>Pseudonocardiaceae</taxon>
        <taxon>Prauserella</taxon>
    </lineage>
</organism>
<dbReference type="SUPFAM" id="SSF55073">
    <property type="entry name" value="Nucleotide cyclase"/>
    <property type="match status" value="1"/>
</dbReference>
<dbReference type="EMBL" id="FMZE01000001">
    <property type="protein sequence ID" value="SDC32558.1"/>
    <property type="molecule type" value="Genomic_DNA"/>
</dbReference>
<proteinExistence type="predicted"/>
<dbReference type="PROSITE" id="PS50883">
    <property type="entry name" value="EAL"/>
    <property type="match status" value="1"/>
</dbReference>
<dbReference type="InterPro" id="IPR043128">
    <property type="entry name" value="Rev_trsase/Diguanyl_cyclase"/>
</dbReference>
<dbReference type="PROSITE" id="PS50887">
    <property type="entry name" value="GGDEF"/>
    <property type="match status" value="1"/>
</dbReference>
<dbReference type="NCBIfam" id="TIGR00254">
    <property type="entry name" value="GGDEF"/>
    <property type="match status" value="1"/>
</dbReference>
<dbReference type="STRING" id="530584.SAMN05421630_1011310"/>
<name>A0A1G6KNZ1_9PSEU</name>
<dbReference type="Proteomes" id="UP000199494">
    <property type="component" value="Unassembled WGS sequence"/>
</dbReference>
<dbReference type="InterPro" id="IPR000700">
    <property type="entry name" value="PAS-assoc_C"/>
</dbReference>
<accession>A0A1G6KNZ1</accession>
<evidence type="ECO:0000313" key="2">
    <source>
        <dbReference type="Proteomes" id="UP000199494"/>
    </source>
</evidence>
<dbReference type="InterPro" id="IPR035919">
    <property type="entry name" value="EAL_sf"/>
</dbReference>
<dbReference type="InterPro" id="IPR000160">
    <property type="entry name" value="GGDEF_dom"/>
</dbReference>
<evidence type="ECO:0000313" key="1">
    <source>
        <dbReference type="EMBL" id="SDC32558.1"/>
    </source>
</evidence>